<dbReference type="EMBL" id="SJFN01000025">
    <property type="protein sequence ID" value="TBW35510.1"/>
    <property type="molecule type" value="Genomic_DNA"/>
</dbReference>
<keyword evidence="2" id="KW-0813">Transport</keyword>
<comment type="subcellular location">
    <subcellularLocation>
        <location evidence="1">Cell membrane</location>
        <topology evidence="1">Multi-pass membrane protein</topology>
    </subcellularLocation>
</comment>
<evidence type="ECO:0000256" key="1">
    <source>
        <dbReference type="ARBA" id="ARBA00004651"/>
    </source>
</evidence>
<name>A0A4Q9VJK6_9HYPH</name>
<gene>
    <name evidence="9" type="ORF">EYW49_15910</name>
</gene>
<evidence type="ECO:0000256" key="5">
    <source>
        <dbReference type="ARBA" id="ARBA00022692"/>
    </source>
</evidence>
<evidence type="ECO:0000313" key="10">
    <source>
        <dbReference type="Proteomes" id="UP000292781"/>
    </source>
</evidence>
<sequence length="321" mass="32515">MAESRPETRAIRRLGAGMALLLVGGGLFVPGFASTDNLLDVVTSAGIAGLFALGLLMVLIAGELDISFTAVASIAQFGLALLFTRGDLGWASAILISGGIGLALGLVNAAVVTWLRAPPIITTIALLNVYGGGLALLSRGEMLYDFPVWFSDAAVFRVFGLPVSLQVLLLAVATAATLVLGRTHWGLTLRAAGGNREAALRQGVGGVAVAAFAYGWLGFLSGIAGLAQAQLLQAVTPGSLIGRELDVVAATILGGASLAGGRGSVGGTLLGVLFIALIGNVLVLSGLSPYWHQAVTGTVLIVAVAPFLRGRRRAAIPVGAS</sequence>
<dbReference type="RefSeq" id="WP_131310607.1">
    <property type="nucleotide sequence ID" value="NZ_SJFN01000025.1"/>
</dbReference>
<proteinExistence type="predicted"/>
<dbReference type="AlphaFoldDB" id="A0A4Q9VJK6"/>
<feature type="transmembrane region" description="Helical" evidence="8">
    <location>
        <begin position="90"/>
        <end position="112"/>
    </location>
</feature>
<dbReference type="GO" id="GO:0005886">
    <property type="term" value="C:plasma membrane"/>
    <property type="evidence" value="ECO:0007669"/>
    <property type="project" value="UniProtKB-SubCell"/>
</dbReference>
<feature type="transmembrane region" description="Helical" evidence="8">
    <location>
        <begin position="14"/>
        <end position="33"/>
    </location>
</feature>
<accession>A0A4Q9VJK6</accession>
<feature type="transmembrane region" description="Helical" evidence="8">
    <location>
        <begin position="290"/>
        <end position="308"/>
    </location>
</feature>
<dbReference type="CDD" id="cd06579">
    <property type="entry name" value="TM_PBP1_transp_AraH_like"/>
    <property type="match status" value="1"/>
</dbReference>
<keyword evidence="6 8" id="KW-1133">Transmembrane helix</keyword>
<evidence type="ECO:0000256" key="4">
    <source>
        <dbReference type="ARBA" id="ARBA00022519"/>
    </source>
</evidence>
<feature type="transmembrane region" description="Helical" evidence="8">
    <location>
        <begin position="119"/>
        <end position="138"/>
    </location>
</feature>
<keyword evidence="3" id="KW-1003">Cell membrane</keyword>
<evidence type="ECO:0000256" key="6">
    <source>
        <dbReference type="ARBA" id="ARBA00022989"/>
    </source>
</evidence>
<feature type="transmembrane region" description="Helical" evidence="8">
    <location>
        <begin position="66"/>
        <end position="84"/>
    </location>
</feature>
<feature type="transmembrane region" description="Helical" evidence="8">
    <location>
        <begin position="39"/>
        <end position="59"/>
    </location>
</feature>
<dbReference type="Proteomes" id="UP000292781">
    <property type="component" value="Unassembled WGS sequence"/>
</dbReference>
<keyword evidence="4" id="KW-0997">Cell inner membrane</keyword>
<organism evidence="9 10">
    <name type="scientific">Siculibacillus lacustris</name>
    <dbReference type="NCBI Taxonomy" id="1549641"/>
    <lineage>
        <taxon>Bacteria</taxon>
        <taxon>Pseudomonadati</taxon>
        <taxon>Pseudomonadota</taxon>
        <taxon>Alphaproteobacteria</taxon>
        <taxon>Hyphomicrobiales</taxon>
        <taxon>Ancalomicrobiaceae</taxon>
        <taxon>Siculibacillus</taxon>
    </lineage>
</organism>
<reference evidence="9 10" key="1">
    <citation type="submission" date="2019-02" db="EMBL/GenBank/DDBJ databases">
        <title>Siculibacillus lacustris gen. nov., sp. nov., a new rosette-forming bacterium isolated from a freshwater crater lake (Lake St. Ana, Romania).</title>
        <authorList>
            <person name="Felfoldi T."/>
            <person name="Marton Z."/>
            <person name="Szabo A."/>
            <person name="Mentes A."/>
            <person name="Boka K."/>
            <person name="Marialigeti K."/>
            <person name="Mathe I."/>
            <person name="Koncz M."/>
            <person name="Schumann P."/>
            <person name="Toth E."/>
        </authorList>
    </citation>
    <scope>NUCLEOTIDE SEQUENCE [LARGE SCALE GENOMIC DNA]</scope>
    <source>
        <strain evidence="9 10">SA-279</strain>
    </source>
</reference>
<evidence type="ECO:0000313" key="9">
    <source>
        <dbReference type="EMBL" id="TBW35510.1"/>
    </source>
</evidence>
<feature type="transmembrane region" description="Helical" evidence="8">
    <location>
        <begin position="158"/>
        <end position="180"/>
    </location>
</feature>
<dbReference type="Pfam" id="PF02653">
    <property type="entry name" value="BPD_transp_2"/>
    <property type="match status" value="1"/>
</dbReference>
<comment type="caution">
    <text evidence="9">The sequence shown here is derived from an EMBL/GenBank/DDBJ whole genome shotgun (WGS) entry which is preliminary data.</text>
</comment>
<keyword evidence="7 8" id="KW-0472">Membrane</keyword>
<dbReference type="PANTHER" id="PTHR32196:SF21">
    <property type="entry name" value="ABC TRANSPORTER PERMEASE PROTEIN YPHD-RELATED"/>
    <property type="match status" value="1"/>
</dbReference>
<dbReference type="InterPro" id="IPR001851">
    <property type="entry name" value="ABC_transp_permease"/>
</dbReference>
<protein>
    <submittedName>
        <fullName evidence="9">ABC transporter permease</fullName>
    </submittedName>
</protein>
<keyword evidence="5 8" id="KW-0812">Transmembrane</keyword>
<keyword evidence="10" id="KW-1185">Reference proteome</keyword>
<evidence type="ECO:0000256" key="8">
    <source>
        <dbReference type="SAM" id="Phobius"/>
    </source>
</evidence>
<evidence type="ECO:0000256" key="7">
    <source>
        <dbReference type="ARBA" id="ARBA00023136"/>
    </source>
</evidence>
<feature type="transmembrane region" description="Helical" evidence="8">
    <location>
        <begin position="265"/>
        <end position="284"/>
    </location>
</feature>
<evidence type="ECO:0000256" key="2">
    <source>
        <dbReference type="ARBA" id="ARBA00022448"/>
    </source>
</evidence>
<dbReference type="PANTHER" id="PTHR32196">
    <property type="entry name" value="ABC TRANSPORTER PERMEASE PROTEIN YPHD-RELATED-RELATED"/>
    <property type="match status" value="1"/>
</dbReference>
<evidence type="ECO:0000256" key="3">
    <source>
        <dbReference type="ARBA" id="ARBA00022475"/>
    </source>
</evidence>
<dbReference type="GO" id="GO:0022857">
    <property type="term" value="F:transmembrane transporter activity"/>
    <property type="evidence" value="ECO:0007669"/>
    <property type="project" value="InterPro"/>
</dbReference>
<dbReference type="OrthoDB" id="192433at2"/>